<feature type="transmembrane region" description="Helical" evidence="5">
    <location>
        <begin position="67"/>
        <end position="84"/>
    </location>
</feature>
<feature type="transmembrane region" description="Helical" evidence="5">
    <location>
        <begin position="24"/>
        <end position="46"/>
    </location>
</feature>
<dbReference type="GO" id="GO:0016020">
    <property type="term" value="C:membrane"/>
    <property type="evidence" value="ECO:0007669"/>
    <property type="project" value="UniProtKB-SubCell"/>
</dbReference>
<feature type="transmembrane region" description="Helical" evidence="5">
    <location>
        <begin position="226"/>
        <end position="247"/>
    </location>
</feature>
<comment type="caution">
    <text evidence="7">The sequence shown here is derived from an EMBL/GenBank/DDBJ whole genome shotgun (WGS) entry which is preliminary data.</text>
</comment>
<evidence type="ECO:0000256" key="5">
    <source>
        <dbReference type="SAM" id="Phobius"/>
    </source>
</evidence>
<proteinExistence type="predicted"/>
<evidence type="ECO:0000256" key="3">
    <source>
        <dbReference type="ARBA" id="ARBA00022989"/>
    </source>
</evidence>
<keyword evidence="2 5" id="KW-0812">Transmembrane</keyword>
<dbReference type="AlphaFoldDB" id="A0A7Y4LBZ5"/>
<name>A0A7Y4LBZ5_9BURK</name>
<dbReference type="EMBL" id="JABGBO010000004">
    <property type="protein sequence ID" value="NOL49496.1"/>
    <property type="molecule type" value="Genomic_DNA"/>
</dbReference>
<dbReference type="InterPro" id="IPR037185">
    <property type="entry name" value="EmrE-like"/>
</dbReference>
<comment type="subcellular location">
    <subcellularLocation>
        <location evidence="1">Membrane</location>
        <topology evidence="1">Multi-pass membrane protein</topology>
    </subcellularLocation>
</comment>
<keyword evidence="4 5" id="KW-0472">Membrane</keyword>
<evidence type="ECO:0000313" key="8">
    <source>
        <dbReference type="Proteomes" id="UP000541421"/>
    </source>
</evidence>
<feature type="transmembrane region" description="Helical" evidence="5">
    <location>
        <begin position="114"/>
        <end position="131"/>
    </location>
</feature>
<reference evidence="7 8" key="1">
    <citation type="submission" date="2020-05" db="EMBL/GenBank/DDBJ databases">
        <authorList>
            <person name="Niu N."/>
        </authorList>
    </citation>
    <scope>NUCLEOTIDE SEQUENCE [LARGE SCALE GENOMIC DNA]</scope>
    <source>
        <strain evidence="7 8">LMG10982</strain>
    </source>
</reference>
<keyword evidence="8" id="KW-1185">Reference proteome</keyword>
<dbReference type="PANTHER" id="PTHR22911">
    <property type="entry name" value="ACYL-MALONYL CONDENSING ENZYME-RELATED"/>
    <property type="match status" value="1"/>
</dbReference>
<protein>
    <submittedName>
        <fullName evidence="7">DMT family transporter</fullName>
    </submittedName>
</protein>
<feature type="transmembrane region" description="Helical" evidence="5">
    <location>
        <begin position="194"/>
        <end position="214"/>
    </location>
</feature>
<evidence type="ECO:0000256" key="2">
    <source>
        <dbReference type="ARBA" id="ARBA00022692"/>
    </source>
</evidence>
<dbReference type="SUPFAM" id="SSF103481">
    <property type="entry name" value="Multidrug resistance efflux transporter EmrE"/>
    <property type="match status" value="2"/>
</dbReference>
<evidence type="ECO:0000256" key="4">
    <source>
        <dbReference type="ARBA" id="ARBA00023136"/>
    </source>
</evidence>
<evidence type="ECO:0000313" key="7">
    <source>
        <dbReference type="EMBL" id="NOL49496.1"/>
    </source>
</evidence>
<dbReference type="InterPro" id="IPR000620">
    <property type="entry name" value="EamA_dom"/>
</dbReference>
<feature type="transmembrane region" description="Helical" evidence="5">
    <location>
        <begin position="167"/>
        <end position="188"/>
    </location>
</feature>
<feature type="domain" description="EamA" evidence="6">
    <location>
        <begin position="138"/>
        <end position="266"/>
    </location>
</feature>
<sequence>MLVASLMFACMGASIKFVLENGASLSSVVLFRALPSVVCILMWAILTKHSLKTQHFSSHFKRNVSGVTSLWLSFYAFGILPLATAASLNYTSSLYIGLYVVFAAHCIKQNIGRLMAVLLGFAGVILVLRPSINENQWMGIVAALLAGLCAAFAMFQVKSLGRLGEPVWRTVFYFSAVGTLTGLLFVRLEDFDGLSLQTWIVLVMTGVFGMFGQLCMTQAYGAGSPIIAAVLQYANLIYSVFLGILFWNNIPDLLAWVGMSMIVLAGVSIVVIDQRNAITAKLEAIIHKKH</sequence>
<dbReference type="Proteomes" id="UP000541421">
    <property type="component" value="Unassembled WGS sequence"/>
</dbReference>
<organism evidence="7 8">
    <name type="scientific">Pelistega europaea</name>
    <dbReference type="NCBI Taxonomy" id="106147"/>
    <lineage>
        <taxon>Bacteria</taxon>
        <taxon>Pseudomonadati</taxon>
        <taxon>Pseudomonadota</taxon>
        <taxon>Betaproteobacteria</taxon>
        <taxon>Burkholderiales</taxon>
        <taxon>Alcaligenaceae</taxon>
        <taxon>Pelistega</taxon>
    </lineage>
</organism>
<evidence type="ECO:0000259" key="6">
    <source>
        <dbReference type="Pfam" id="PF00892"/>
    </source>
</evidence>
<keyword evidence="3 5" id="KW-1133">Transmembrane helix</keyword>
<feature type="transmembrane region" description="Helical" evidence="5">
    <location>
        <begin position="253"/>
        <end position="272"/>
    </location>
</feature>
<gene>
    <name evidence="7" type="ORF">HKX40_05020</name>
</gene>
<dbReference type="PANTHER" id="PTHR22911:SF6">
    <property type="entry name" value="SOLUTE CARRIER FAMILY 35 MEMBER G1"/>
    <property type="match status" value="1"/>
</dbReference>
<accession>A0A7Y4LBZ5</accession>
<evidence type="ECO:0000256" key="1">
    <source>
        <dbReference type="ARBA" id="ARBA00004141"/>
    </source>
</evidence>
<dbReference type="Pfam" id="PF00892">
    <property type="entry name" value="EamA"/>
    <property type="match status" value="1"/>
</dbReference>
<feature type="transmembrane region" description="Helical" evidence="5">
    <location>
        <begin position="137"/>
        <end position="155"/>
    </location>
</feature>